<sequence length="93" mass="9902">MGDSFHHESSVGRDLGFLYASPLHLLDAMCGYGVFSLRYLSHAGAAFIWGNDTNEDHGNLIANLSQAMPADEVEAETGGGKSGSLLASTHKFM</sequence>
<proteinExistence type="predicted"/>
<dbReference type="Gene3D" id="3.40.50.150">
    <property type="entry name" value="Vaccinia Virus protein VP39"/>
    <property type="match status" value="1"/>
</dbReference>
<organism evidence="2 3">
    <name type="scientific">Acorus gramineus</name>
    <name type="common">Dwarf sweet flag</name>
    <dbReference type="NCBI Taxonomy" id="55184"/>
    <lineage>
        <taxon>Eukaryota</taxon>
        <taxon>Viridiplantae</taxon>
        <taxon>Streptophyta</taxon>
        <taxon>Embryophyta</taxon>
        <taxon>Tracheophyta</taxon>
        <taxon>Spermatophyta</taxon>
        <taxon>Magnoliopsida</taxon>
        <taxon>Liliopsida</taxon>
        <taxon>Acoraceae</taxon>
        <taxon>Acorus</taxon>
    </lineage>
</organism>
<feature type="region of interest" description="Disordered" evidence="1">
    <location>
        <begin position="71"/>
        <end position="93"/>
    </location>
</feature>
<dbReference type="InterPro" id="IPR029063">
    <property type="entry name" value="SAM-dependent_MTases_sf"/>
</dbReference>
<dbReference type="EMBL" id="JAUJYN010000004">
    <property type="protein sequence ID" value="KAK1273546.1"/>
    <property type="molecule type" value="Genomic_DNA"/>
</dbReference>
<name>A0AAV9BBB1_ACOGR</name>
<evidence type="ECO:0000313" key="2">
    <source>
        <dbReference type="EMBL" id="KAK1273546.1"/>
    </source>
</evidence>
<reference evidence="2" key="1">
    <citation type="journal article" date="2023" name="Nat. Commun.">
        <title>Diploid and tetraploid genomes of Acorus and the evolution of monocots.</title>
        <authorList>
            <person name="Ma L."/>
            <person name="Liu K.W."/>
            <person name="Li Z."/>
            <person name="Hsiao Y.Y."/>
            <person name="Qi Y."/>
            <person name="Fu T."/>
            <person name="Tang G.D."/>
            <person name="Zhang D."/>
            <person name="Sun W.H."/>
            <person name="Liu D.K."/>
            <person name="Li Y."/>
            <person name="Chen G.Z."/>
            <person name="Liu X.D."/>
            <person name="Liao X.Y."/>
            <person name="Jiang Y.T."/>
            <person name="Yu X."/>
            <person name="Hao Y."/>
            <person name="Huang J."/>
            <person name="Zhao X.W."/>
            <person name="Ke S."/>
            <person name="Chen Y.Y."/>
            <person name="Wu W.L."/>
            <person name="Hsu J.L."/>
            <person name="Lin Y.F."/>
            <person name="Huang M.D."/>
            <person name="Li C.Y."/>
            <person name="Huang L."/>
            <person name="Wang Z.W."/>
            <person name="Zhao X."/>
            <person name="Zhong W.Y."/>
            <person name="Peng D.H."/>
            <person name="Ahmad S."/>
            <person name="Lan S."/>
            <person name="Zhang J.S."/>
            <person name="Tsai W.C."/>
            <person name="Van de Peer Y."/>
            <person name="Liu Z.J."/>
        </authorList>
    </citation>
    <scope>NUCLEOTIDE SEQUENCE</scope>
    <source>
        <strain evidence="2">SCP</strain>
    </source>
</reference>
<dbReference type="Proteomes" id="UP001179952">
    <property type="component" value="Unassembled WGS sequence"/>
</dbReference>
<protein>
    <submittedName>
        <fullName evidence="2">Uncharacterized protein</fullName>
    </submittedName>
</protein>
<accession>A0AAV9BBB1</accession>
<comment type="caution">
    <text evidence="2">The sequence shown here is derived from an EMBL/GenBank/DDBJ whole genome shotgun (WGS) entry which is preliminary data.</text>
</comment>
<gene>
    <name evidence="2" type="ORF">QJS04_geneDACA012404</name>
</gene>
<evidence type="ECO:0000313" key="3">
    <source>
        <dbReference type="Proteomes" id="UP001179952"/>
    </source>
</evidence>
<keyword evidence="3" id="KW-1185">Reference proteome</keyword>
<dbReference type="AlphaFoldDB" id="A0AAV9BBB1"/>
<evidence type="ECO:0000256" key="1">
    <source>
        <dbReference type="SAM" id="MobiDB-lite"/>
    </source>
</evidence>
<dbReference type="SUPFAM" id="SSF53335">
    <property type="entry name" value="S-adenosyl-L-methionine-dependent methyltransferases"/>
    <property type="match status" value="1"/>
</dbReference>
<reference evidence="2" key="2">
    <citation type="submission" date="2023-06" db="EMBL/GenBank/DDBJ databases">
        <authorList>
            <person name="Ma L."/>
            <person name="Liu K.-W."/>
            <person name="Li Z."/>
            <person name="Hsiao Y.-Y."/>
            <person name="Qi Y."/>
            <person name="Fu T."/>
            <person name="Tang G."/>
            <person name="Zhang D."/>
            <person name="Sun W.-H."/>
            <person name="Liu D.-K."/>
            <person name="Li Y."/>
            <person name="Chen G.-Z."/>
            <person name="Liu X.-D."/>
            <person name="Liao X.-Y."/>
            <person name="Jiang Y.-T."/>
            <person name="Yu X."/>
            <person name="Hao Y."/>
            <person name="Huang J."/>
            <person name="Zhao X.-W."/>
            <person name="Ke S."/>
            <person name="Chen Y.-Y."/>
            <person name="Wu W.-L."/>
            <person name="Hsu J.-L."/>
            <person name="Lin Y.-F."/>
            <person name="Huang M.-D."/>
            <person name="Li C.-Y."/>
            <person name="Huang L."/>
            <person name="Wang Z.-W."/>
            <person name="Zhao X."/>
            <person name="Zhong W.-Y."/>
            <person name="Peng D.-H."/>
            <person name="Ahmad S."/>
            <person name="Lan S."/>
            <person name="Zhang J.-S."/>
            <person name="Tsai W.-C."/>
            <person name="Van De Peer Y."/>
            <person name="Liu Z.-J."/>
        </authorList>
    </citation>
    <scope>NUCLEOTIDE SEQUENCE</scope>
    <source>
        <strain evidence="2">SCP</strain>
        <tissue evidence="2">Leaves</tissue>
    </source>
</reference>